<dbReference type="AlphaFoldDB" id="A0A4D9EEU5"/>
<protein>
    <submittedName>
        <fullName evidence="1">RNA-binding protein 12</fullName>
    </submittedName>
</protein>
<comment type="caution">
    <text evidence="1">The sequence shown here is derived from an EMBL/GenBank/DDBJ whole genome shotgun (WGS) entry which is preliminary data.</text>
</comment>
<reference evidence="1 2" key="1">
    <citation type="submission" date="2019-04" db="EMBL/GenBank/DDBJ databases">
        <title>Draft genome of the big-headed turtle Platysternon megacephalum.</title>
        <authorList>
            <person name="Gong S."/>
        </authorList>
    </citation>
    <scope>NUCLEOTIDE SEQUENCE [LARGE SCALE GENOMIC DNA]</scope>
    <source>
        <strain evidence="1">DO16091913</strain>
        <tissue evidence="1">Muscle</tissue>
    </source>
</reference>
<evidence type="ECO:0000313" key="1">
    <source>
        <dbReference type="EMBL" id="TFK06032.1"/>
    </source>
</evidence>
<dbReference type="Proteomes" id="UP000297703">
    <property type="component" value="Unassembled WGS sequence"/>
</dbReference>
<gene>
    <name evidence="1" type="ORF">DR999_PMT11282</name>
</gene>
<name>A0A4D9EEU5_9SAUR</name>
<sequence>MQADENILIGLGGSEQRTIYQGPWSIWKQCVNYKQQGLSTICSTLNDVILTLKLPETHLRRTTFCSMNYPLCFEHGSSPCLYAQSFHVLSAGIFAIACQSSFS</sequence>
<keyword evidence="2" id="KW-1185">Reference proteome</keyword>
<evidence type="ECO:0000313" key="2">
    <source>
        <dbReference type="Proteomes" id="UP000297703"/>
    </source>
</evidence>
<accession>A0A4D9EEU5</accession>
<dbReference type="EMBL" id="QXTE01000104">
    <property type="protein sequence ID" value="TFK06032.1"/>
    <property type="molecule type" value="Genomic_DNA"/>
</dbReference>
<organism evidence="1 2">
    <name type="scientific">Platysternon megacephalum</name>
    <name type="common">big-headed turtle</name>
    <dbReference type="NCBI Taxonomy" id="55544"/>
    <lineage>
        <taxon>Eukaryota</taxon>
        <taxon>Metazoa</taxon>
        <taxon>Chordata</taxon>
        <taxon>Craniata</taxon>
        <taxon>Vertebrata</taxon>
        <taxon>Euteleostomi</taxon>
        <taxon>Archelosauria</taxon>
        <taxon>Testudinata</taxon>
        <taxon>Testudines</taxon>
        <taxon>Cryptodira</taxon>
        <taxon>Durocryptodira</taxon>
        <taxon>Testudinoidea</taxon>
        <taxon>Platysternidae</taxon>
        <taxon>Platysternon</taxon>
    </lineage>
</organism>
<reference evidence="1 2" key="2">
    <citation type="submission" date="2019-04" db="EMBL/GenBank/DDBJ databases">
        <title>The genome sequence of big-headed turtle.</title>
        <authorList>
            <person name="Gong S."/>
        </authorList>
    </citation>
    <scope>NUCLEOTIDE SEQUENCE [LARGE SCALE GENOMIC DNA]</scope>
    <source>
        <strain evidence="1">DO16091913</strain>
        <tissue evidence="1">Muscle</tissue>
    </source>
</reference>
<proteinExistence type="predicted"/>